<name>A0ABT8DKZ4_9FLAO</name>
<proteinExistence type="predicted"/>
<evidence type="ECO:0000313" key="3">
    <source>
        <dbReference type="Proteomes" id="UP001244787"/>
    </source>
</evidence>
<dbReference type="Proteomes" id="UP001244787">
    <property type="component" value="Unassembled WGS sequence"/>
</dbReference>
<dbReference type="RefSeq" id="WP_290253902.1">
    <property type="nucleotide sequence ID" value="NZ_JAUGQQ010000002.1"/>
</dbReference>
<keyword evidence="1" id="KW-0472">Membrane</keyword>
<protein>
    <submittedName>
        <fullName evidence="2">Riboflavin synthase subunit beta</fullName>
    </submittedName>
</protein>
<feature type="transmembrane region" description="Helical" evidence="1">
    <location>
        <begin position="69"/>
        <end position="92"/>
    </location>
</feature>
<organism evidence="2 3">
    <name type="scientific">Aequorivita aurantiaca</name>
    <dbReference type="NCBI Taxonomy" id="3053356"/>
    <lineage>
        <taxon>Bacteria</taxon>
        <taxon>Pseudomonadati</taxon>
        <taxon>Bacteroidota</taxon>
        <taxon>Flavobacteriia</taxon>
        <taxon>Flavobacteriales</taxon>
        <taxon>Flavobacteriaceae</taxon>
        <taxon>Aequorivita</taxon>
    </lineage>
</organism>
<keyword evidence="3" id="KW-1185">Reference proteome</keyword>
<sequence>MGLISKRKNKKYSYKPRHYEFDGDGSPFAMGHKFDQFRTTVGENKGLKGKFKTAMADLKKSDKNANLRLLVIIALLVLVFLFIIGFDLSIFYA</sequence>
<comment type="caution">
    <text evidence="2">The sequence shown here is derived from an EMBL/GenBank/DDBJ whole genome shotgun (WGS) entry which is preliminary data.</text>
</comment>
<gene>
    <name evidence="2" type="ORF">QRD02_05435</name>
</gene>
<accession>A0ABT8DKZ4</accession>
<keyword evidence="1" id="KW-1133">Transmembrane helix</keyword>
<evidence type="ECO:0000313" key="2">
    <source>
        <dbReference type="EMBL" id="MDN3723815.1"/>
    </source>
</evidence>
<reference evidence="2 3" key="1">
    <citation type="submission" date="2023-06" db="EMBL/GenBank/DDBJ databases">
        <authorList>
            <person name="Ye Y.-Q."/>
            <person name="Du Z.-J."/>
        </authorList>
    </citation>
    <scope>NUCLEOTIDE SEQUENCE [LARGE SCALE GENOMIC DNA]</scope>
    <source>
        <strain evidence="2 3">SDUM287046</strain>
    </source>
</reference>
<dbReference type="EMBL" id="JAUGQQ010000002">
    <property type="protein sequence ID" value="MDN3723815.1"/>
    <property type="molecule type" value="Genomic_DNA"/>
</dbReference>
<evidence type="ECO:0000256" key="1">
    <source>
        <dbReference type="SAM" id="Phobius"/>
    </source>
</evidence>
<keyword evidence="1" id="KW-0812">Transmembrane</keyword>